<dbReference type="EMBL" id="CP001932">
    <property type="protein sequence ID" value="ADD05353.1"/>
    <property type="molecule type" value="Genomic_DNA"/>
</dbReference>
<evidence type="ECO:0000256" key="2">
    <source>
        <dbReference type="SAM" id="Phobius"/>
    </source>
</evidence>
<feature type="compositionally biased region" description="Gly residues" evidence="1">
    <location>
        <begin position="62"/>
        <end position="72"/>
    </location>
</feature>
<reference evidence="3" key="4">
    <citation type="submission" date="2016-09" db="EMBL/GenBank/DDBJ databases">
        <authorList>
            <person name="Pfeiffer F."/>
        </authorList>
    </citation>
    <scope>NUCLEOTIDE SEQUENCE</scope>
    <source>
        <strain evidence="3">ATCC 43099</strain>
    </source>
</reference>
<name>D3SUU5_NATMM</name>
<dbReference type="KEGG" id="nmg:Nmag_1779"/>
<feature type="compositionally biased region" description="Polar residues" evidence="1">
    <location>
        <begin position="292"/>
        <end position="311"/>
    </location>
</feature>
<feature type="transmembrane region" description="Helical" evidence="2">
    <location>
        <begin position="235"/>
        <end position="259"/>
    </location>
</feature>
<dbReference type="Proteomes" id="UP000001879">
    <property type="component" value="Chromosome"/>
</dbReference>
<keyword evidence="2" id="KW-0472">Membrane</keyword>
<evidence type="ECO:0000256" key="1">
    <source>
        <dbReference type="SAM" id="MobiDB-lite"/>
    </source>
</evidence>
<keyword evidence="2" id="KW-1133">Transmembrane helix</keyword>
<protein>
    <recommendedName>
        <fullName evidence="7">DUF4013 family protein</fullName>
    </recommendedName>
</protein>
<evidence type="ECO:0000313" key="6">
    <source>
        <dbReference type="Proteomes" id="UP000011543"/>
    </source>
</evidence>
<feature type="region of interest" description="Disordered" evidence="1">
    <location>
        <begin position="54"/>
        <end position="74"/>
    </location>
</feature>
<reference evidence="5" key="1">
    <citation type="submission" date="2010-02" db="EMBL/GenBank/DDBJ databases">
        <title>Complete sequence of chromosome of Natrialba magadii ATCC 43099.</title>
        <authorList>
            <consortium name="US DOE Joint Genome Institute"/>
            <person name="Lucas S."/>
            <person name="Copeland A."/>
            <person name="Lapidus A."/>
            <person name="Cheng J.-F."/>
            <person name="Bruce D."/>
            <person name="Goodwin L."/>
            <person name="Pitluck S."/>
            <person name="Davenport K."/>
            <person name="Saunders E."/>
            <person name="Detter J.C."/>
            <person name="Han C."/>
            <person name="Tapia R."/>
            <person name="Land M."/>
            <person name="Hauser L."/>
            <person name="Kyrpides N."/>
            <person name="Mikhailova N."/>
            <person name="De Castro R.E."/>
            <person name="Maupin-Furlow J.A."/>
            <person name="Woyke T."/>
        </authorList>
    </citation>
    <scope>NUCLEOTIDE SEQUENCE [LARGE SCALE GENOMIC DNA]</scope>
    <source>
        <strain evidence="5">ATCC 43099 / DSM 3394 / CCM 3739 / CIP 104546 / IAM 13178 / JCM 8861 / NBRC 102185 / NCIMB 2190 / MS3</strain>
    </source>
</reference>
<dbReference type="STRING" id="547559.Nmag_1779"/>
<evidence type="ECO:0000313" key="5">
    <source>
        <dbReference type="Proteomes" id="UP000001879"/>
    </source>
</evidence>
<dbReference type="AlphaFoldDB" id="D3SUU5"/>
<proteinExistence type="predicted"/>
<dbReference type="OrthoDB" id="170079at2157"/>
<evidence type="ECO:0000313" key="3">
    <source>
        <dbReference type="EMBL" id="ADD05353.1"/>
    </source>
</evidence>
<feature type="transmembrane region" description="Helical" evidence="2">
    <location>
        <begin position="97"/>
        <end position="120"/>
    </location>
</feature>
<dbReference type="EMBL" id="AOHS01000037">
    <property type="protein sequence ID" value="ELY29329.1"/>
    <property type="molecule type" value="Genomic_DNA"/>
</dbReference>
<dbReference type="PaxDb" id="547559-Nmag_1779"/>
<sequence length="311" mass="32331">MLVPLVLSLVELGKVARTMAPQSGFTISAKFPLPNPLLDLWAFIDAPDAETTGASSAVHHGAGTGTTTGHGPAGADVTIETPFETVVVPPEIGGLSLLGVIGGLLVVYALIASVIAAGYIGGLDRRLRGEPVAIAALVKQYTPPFFVYHLLVFAAFLFAIPLMLVSPALVLLAMPVAFVLLYLFYATPFLFVVADEPVIEALRRSAGYALAGGAYFQFALGHIAVGLVVSIPLSLFVSTIPVIGFVTALVVAVPLSFVLTAATVSFCQELDELDELDGQNTGANGAGGVPPRSQQNVSGSDDTNWVTDRAN</sequence>
<reference evidence="3 5" key="2">
    <citation type="journal article" date="2012" name="BMC Genomics">
        <title>A comparative genomics perspective on the genetic content of the alkaliphilic haloarchaeon Natrialba magadii ATCC 43099T.</title>
        <authorList>
            <person name="Siddaramappa S."/>
            <person name="Challacombe J.F."/>
            <person name="Decastro R.E."/>
            <person name="Pfeiffer F."/>
            <person name="Sastre D.E."/>
            <person name="Gimenez M.I."/>
            <person name="Paggi R.A."/>
            <person name="Detter J.C."/>
            <person name="Davenport K.W."/>
            <person name="Goodwin L.A."/>
            <person name="Kyrpides N."/>
            <person name="Tapia R."/>
            <person name="Pitluck S."/>
            <person name="Lucas S."/>
            <person name="Woyke T."/>
            <person name="Maupin-Furlow J.A."/>
        </authorList>
    </citation>
    <scope>NUCLEOTIDE SEQUENCE [LARGE SCALE GENOMIC DNA]</scope>
    <source>
        <strain evidence="3">ATCC 43099</strain>
        <strain evidence="5">ATCC 43099 / DSM 3394 / CCM 3739 / CIP 104546 / IAM 13178 / JCM 8861 / NBRC 102185 / NCIMB 2190 / MS3</strain>
    </source>
</reference>
<dbReference type="Proteomes" id="UP000011543">
    <property type="component" value="Unassembled WGS sequence"/>
</dbReference>
<feature type="transmembrane region" description="Helical" evidence="2">
    <location>
        <begin position="206"/>
        <end position="229"/>
    </location>
</feature>
<organism evidence="3 5">
    <name type="scientific">Natrialba magadii (strain ATCC 43099 / DSM 3394 / CCM 3739 / CIP 104546 / IAM 13178 / JCM 8861 / NBRC 102185 / NCIMB 2190 / MS3)</name>
    <name type="common">Natronobacterium magadii</name>
    <dbReference type="NCBI Taxonomy" id="547559"/>
    <lineage>
        <taxon>Archaea</taxon>
        <taxon>Methanobacteriati</taxon>
        <taxon>Methanobacteriota</taxon>
        <taxon>Stenosarchaea group</taxon>
        <taxon>Halobacteria</taxon>
        <taxon>Halobacteriales</taxon>
        <taxon>Natrialbaceae</taxon>
        <taxon>Natrialba</taxon>
    </lineage>
</organism>
<keyword evidence="2" id="KW-0812">Transmembrane</keyword>
<feature type="region of interest" description="Disordered" evidence="1">
    <location>
        <begin position="279"/>
        <end position="311"/>
    </location>
</feature>
<keyword evidence="5" id="KW-1185">Reference proteome</keyword>
<feature type="transmembrane region" description="Helical" evidence="2">
    <location>
        <begin position="170"/>
        <end position="194"/>
    </location>
</feature>
<accession>D3SUU5</accession>
<dbReference type="eggNOG" id="arCOG06018">
    <property type="taxonomic scope" value="Archaea"/>
</dbReference>
<dbReference type="PATRIC" id="fig|547559.17.peg.2261"/>
<evidence type="ECO:0008006" key="7">
    <source>
        <dbReference type="Google" id="ProtNLM"/>
    </source>
</evidence>
<dbReference type="HOGENOM" id="CLU_815364_0_0_2"/>
<gene>
    <name evidence="3" type="ordered locus">Nmag_1779</name>
    <name evidence="4" type="ORF">C500_11445</name>
</gene>
<feature type="transmembrane region" description="Helical" evidence="2">
    <location>
        <begin position="145"/>
        <end position="164"/>
    </location>
</feature>
<evidence type="ECO:0000313" key="4">
    <source>
        <dbReference type="EMBL" id="ELY29329.1"/>
    </source>
</evidence>
<reference evidence="4 6" key="3">
    <citation type="journal article" date="2014" name="PLoS Genet.">
        <title>Phylogenetically driven sequencing of extremely halophilic archaea reveals strategies for static and dynamic osmo-response.</title>
        <authorList>
            <person name="Becker E.A."/>
            <person name="Seitzer P.M."/>
            <person name="Tritt A."/>
            <person name="Larsen D."/>
            <person name="Krusor M."/>
            <person name="Yao A.I."/>
            <person name="Wu D."/>
            <person name="Madern D."/>
            <person name="Eisen J.A."/>
            <person name="Darling A.E."/>
            <person name="Facciotti M.T."/>
        </authorList>
    </citation>
    <scope>NUCLEOTIDE SEQUENCE [LARGE SCALE GENOMIC DNA]</scope>
    <source>
        <strain evidence="6">ATCC 43099 / DSM 3394 / CCM 3739 / CIP 104546 / IAM 13178 / JCM 8861 / NBRC 102185 / NCIMB 2190 / MS3</strain>
        <strain evidence="4">MS-3</strain>
    </source>
</reference>